<evidence type="ECO:0008006" key="3">
    <source>
        <dbReference type="Google" id="ProtNLM"/>
    </source>
</evidence>
<name>A0A0J8C8M2_STRVR</name>
<accession>A0A0J8C8M2</accession>
<organism evidence="1 2">
    <name type="scientific">Streptomyces viridochromogenes</name>
    <dbReference type="NCBI Taxonomy" id="1938"/>
    <lineage>
        <taxon>Bacteria</taxon>
        <taxon>Bacillati</taxon>
        <taxon>Actinomycetota</taxon>
        <taxon>Actinomycetes</taxon>
        <taxon>Kitasatosporales</taxon>
        <taxon>Streptomycetaceae</taxon>
        <taxon>Streptomyces</taxon>
    </lineage>
</organism>
<protein>
    <recommendedName>
        <fullName evidence="3">DUF3846 domain-containing protein</fullName>
    </recommendedName>
</protein>
<gene>
    <name evidence="1" type="ORF">ACM01_15100</name>
</gene>
<dbReference type="PATRIC" id="fig|1938.3.peg.8606"/>
<dbReference type="EMBL" id="LFNT01000014">
    <property type="protein sequence ID" value="KMS74240.1"/>
    <property type="molecule type" value="Genomic_DNA"/>
</dbReference>
<sequence length="146" mass="15438">MRALLIAPAGTVTEIDLPESAARSAIRDQVGSAGAVDQGLYHPQALLHVHGDGVSIGLDGNITAWALASAWRGMPLYPFHGPVVVTGRTQDGETSALDDDLAAHVHAVAQTVRETREAWQARPPASNEAAMRELLAYVARDVAANR</sequence>
<dbReference type="AlphaFoldDB" id="A0A0J8C8M2"/>
<evidence type="ECO:0000313" key="1">
    <source>
        <dbReference type="EMBL" id="KMS74240.1"/>
    </source>
</evidence>
<evidence type="ECO:0000313" key="2">
    <source>
        <dbReference type="Proteomes" id="UP000037432"/>
    </source>
</evidence>
<proteinExistence type="predicted"/>
<reference evidence="1 2" key="1">
    <citation type="submission" date="2015-06" db="EMBL/GenBank/DDBJ databases">
        <authorList>
            <person name="Ju K.-S."/>
            <person name="Doroghazi J.R."/>
            <person name="Metcalf W.W."/>
        </authorList>
    </citation>
    <scope>NUCLEOTIDE SEQUENCE [LARGE SCALE GENOMIC DNA]</scope>
    <source>
        <strain evidence="1 2">NRRL 3414</strain>
    </source>
</reference>
<comment type="caution">
    <text evidence="1">The sequence shown here is derived from an EMBL/GenBank/DDBJ whole genome shotgun (WGS) entry which is preliminary data.</text>
</comment>
<dbReference type="Proteomes" id="UP000037432">
    <property type="component" value="Unassembled WGS sequence"/>
</dbReference>